<evidence type="ECO:0000256" key="5">
    <source>
        <dbReference type="ARBA" id="ARBA00022898"/>
    </source>
</evidence>
<evidence type="ECO:0000256" key="1">
    <source>
        <dbReference type="ARBA" id="ARBA00001933"/>
    </source>
</evidence>
<dbReference type="CDD" id="cd00610">
    <property type="entry name" value="OAT_like"/>
    <property type="match status" value="1"/>
</dbReference>
<dbReference type="InterPro" id="IPR004636">
    <property type="entry name" value="AcOrn/SuccOrn_fam"/>
</dbReference>
<dbReference type="Gene3D" id="3.40.640.10">
    <property type="entry name" value="Type I PLP-dependent aspartate aminotransferase-like (Major domain)"/>
    <property type="match status" value="1"/>
</dbReference>
<dbReference type="InterPro" id="IPR015421">
    <property type="entry name" value="PyrdxlP-dep_Trfase_major"/>
</dbReference>
<name>A0ABU9U8E3_9SPIR</name>
<proteinExistence type="inferred from homology"/>
<gene>
    <name evidence="8" type="ORF">WKV44_00095</name>
</gene>
<evidence type="ECO:0000256" key="2">
    <source>
        <dbReference type="ARBA" id="ARBA00022576"/>
    </source>
</evidence>
<protein>
    <submittedName>
        <fullName evidence="8">Aspartate aminotransferase family protein</fullName>
    </submittedName>
</protein>
<dbReference type="GO" id="GO:0008483">
    <property type="term" value="F:transaminase activity"/>
    <property type="evidence" value="ECO:0007669"/>
    <property type="project" value="UniProtKB-KW"/>
</dbReference>
<comment type="similarity">
    <text evidence="7">Belongs to the class-III pyridoxal-phosphate-dependent aminotransferase family.</text>
</comment>
<evidence type="ECO:0000313" key="8">
    <source>
        <dbReference type="EMBL" id="MEM5946938.1"/>
    </source>
</evidence>
<dbReference type="InterPro" id="IPR050103">
    <property type="entry name" value="Class-III_PLP-dep_AT"/>
</dbReference>
<dbReference type="PANTHER" id="PTHR11986">
    <property type="entry name" value="AMINOTRANSFERASE CLASS III"/>
    <property type="match status" value="1"/>
</dbReference>
<reference evidence="8 9" key="1">
    <citation type="submission" date="2024-03" db="EMBL/GenBank/DDBJ databases">
        <title>Ignisphaera cupida sp. nov., a hyperthermophilic hydrolytic archaeon from a hot spring of Kamchatka, and proposal of Ignisphaeraceae fam. nov.</title>
        <authorList>
            <person name="Podosokorskaya O.A."/>
            <person name="Elcheninov A.G."/>
            <person name="Maltseva A.I."/>
            <person name="Zayulina K.S."/>
            <person name="Novikov A."/>
            <person name="Merkel A.Y."/>
        </authorList>
    </citation>
    <scope>NUCLEOTIDE SEQUENCE [LARGE SCALE GENOMIC DNA]</scope>
    <source>
        <strain evidence="8 9">38H-sp</strain>
    </source>
</reference>
<evidence type="ECO:0000256" key="7">
    <source>
        <dbReference type="RuleBase" id="RU003560"/>
    </source>
</evidence>
<keyword evidence="5 7" id="KW-0663">Pyridoxal phosphate</keyword>
<evidence type="ECO:0000256" key="4">
    <source>
        <dbReference type="ARBA" id="ARBA00022679"/>
    </source>
</evidence>
<dbReference type="InterPro" id="IPR049704">
    <property type="entry name" value="Aminotrans_3_PPA_site"/>
</dbReference>
<dbReference type="PROSITE" id="PS00600">
    <property type="entry name" value="AA_TRANSFER_CLASS_3"/>
    <property type="match status" value="1"/>
</dbReference>
<evidence type="ECO:0000313" key="9">
    <source>
        <dbReference type="Proteomes" id="UP001466331"/>
    </source>
</evidence>
<dbReference type="RefSeq" id="WP_420068392.1">
    <property type="nucleotide sequence ID" value="NZ_JBCHKQ010000001.1"/>
</dbReference>
<dbReference type="Proteomes" id="UP001466331">
    <property type="component" value="Unassembled WGS sequence"/>
</dbReference>
<dbReference type="PIRSF" id="PIRSF000521">
    <property type="entry name" value="Transaminase_4ab_Lys_Orn"/>
    <property type="match status" value="1"/>
</dbReference>
<dbReference type="InterPro" id="IPR005814">
    <property type="entry name" value="Aminotrans_3"/>
</dbReference>
<dbReference type="Pfam" id="PF00202">
    <property type="entry name" value="Aminotran_3"/>
    <property type="match status" value="1"/>
</dbReference>
<keyword evidence="4" id="KW-0808">Transferase</keyword>
<dbReference type="NCBIfam" id="TIGR00707">
    <property type="entry name" value="argD"/>
    <property type="match status" value="1"/>
</dbReference>
<dbReference type="InterPro" id="IPR015422">
    <property type="entry name" value="PyrdxlP-dep_Trfase_small"/>
</dbReference>
<comment type="pathway">
    <text evidence="6">Amino-acid biosynthesis.</text>
</comment>
<dbReference type="InterPro" id="IPR015424">
    <property type="entry name" value="PyrdxlP-dep_Trfase"/>
</dbReference>
<keyword evidence="9" id="KW-1185">Reference proteome</keyword>
<dbReference type="NCBIfam" id="NF002325">
    <property type="entry name" value="PRK01278.1"/>
    <property type="match status" value="1"/>
</dbReference>
<keyword evidence="3" id="KW-0028">Amino-acid biosynthesis</keyword>
<dbReference type="PANTHER" id="PTHR11986:SF79">
    <property type="entry name" value="ACETYLORNITHINE AMINOTRANSFERASE, MITOCHONDRIAL"/>
    <property type="match status" value="1"/>
</dbReference>
<keyword evidence="2 8" id="KW-0032">Aminotransferase</keyword>
<evidence type="ECO:0000256" key="3">
    <source>
        <dbReference type="ARBA" id="ARBA00022605"/>
    </source>
</evidence>
<sequence length="399" mass="43003">MKIEKNIAKDTAIPAQYGDSFLVMDYGKGSYIYDISGKRYLDFTAGISVNALGYGNEELVSVMTEQAKKLIHISNLYMTMPALELADELVATGDFSAVNFSNSGTEANEAALKYARLYAKKKKGSDAVRFLCFSSGFHGRTMGSLSVTPKPAYKEKFLPLVPGVVESPYNDVESLEHTLDDSFAAVIVEPVQGEGGLDCLKPEFSEALNRLCKKYDVILIADEVQTGLGRTGYLYASHALGLEPDIITLAKPLAGGLPLGATLIPEKINSLLSVGDHGSTFGGGPVTCSLALKVFRTIREESFLESVREKAKILDSFLCSVKEAYPFVIKCKGMGLLRGIELDDKVPVSSVISKARDKGLLILRSGSNTLRIAPPLTITEAELEEGCSILEAIFSGINA</sequence>
<comment type="cofactor">
    <cofactor evidence="1">
        <name>pyridoxal 5'-phosphate</name>
        <dbReference type="ChEBI" id="CHEBI:597326"/>
    </cofactor>
</comment>
<evidence type="ECO:0000256" key="6">
    <source>
        <dbReference type="ARBA" id="ARBA00029440"/>
    </source>
</evidence>
<dbReference type="Gene3D" id="3.90.1150.10">
    <property type="entry name" value="Aspartate Aminotransferase, domain 1"/>
    <property type="match status" value="1"/>
</dbReference>
<comment type="caution">
    <text evidence="8">The sequence shown here is derived from an EMBL/GenBank/DDBJ whole genome shotgun (WGS) entry which is preliminary data.</text>
</comment>
<organism evidence="8 9">
    <name type="scientific">Rarispira pelagica</name>
    <dbReference type="NCBI Taxonomy" id="3141764"/>
    <lineage>
        <taxon>Bacteria</taxon>
        <taxon>Pseudomonadati</taxon>
        <taxon>Spirochaetota</taxon>
        <taxon>Spirochaetia</taxon>
        <taxon>Winmispirales</taxon>
        <taxon>Winmispiraceae</taxon>
        <taxon>Rarispira</taxon>
    </lineage>
</organism>
<dbReference type="SUPFAM" id="SSF53383">
    <property type="entry name" value="PLP-dependent transferases"/>
    <property type="match status" value="1"/>
</dbReference>
<dbReference type="EMBL" id="JBCHKQ010000001">
    <property type="protein sequence ID" value="MEM5946938.1"/>
    <property type="molecule type" value="Genomic_DNA"/>
</dbReference>
<accession>A0ABU9U8E3</accession>